<reference evidence="1 2" key="1">
    <citation type="submission" date="2019-04" db="EMBL/GenBank/DDBJ databases">
        <title>Microbes associate with the intestines of laboratory mice.</title>
        <authorList>
            <person name="Navarre W."/>
            <person name="Wong E."/>
            <person name="Huang K."/>
            <person name="Tropini C."/>
            <person name="Ng K."/>
            <person name="Yu B."/>
        </authorList>
    </citation>
    <scope>NUCLEOTIDE SEQUENCE [LARGE SCALE GENOMIC DNA]</scope>
    <source>
        <strain evidence="1 2">NM22_B1</strain>
    </source>
</reference>
<comment type="caution">
    <text evidence="1">The sequence shown here is derived from an EMBL/GenBank/DDBJ whole genome shotgun (WGS) entry which is preliminary data.</text>
</comment>
<proteinExistence type="predicted"/>
<name>A0A4S2FP94_9BACT</name>
<protein>
    <submittedName>
        <fullName evidence="1">Uncharacterized protein</fullName>
    </submittedName>
</protein>
<sequence length="95" mass="11099">MRIKDLYCTVLSIVCRVTDLEENEIFCSNKEECVDARSLLIKTLIDNGITEKEIVRLTGLSQQRVNSLKNNFKYRIGKWSITNDLQRINKYLTNN</sequence>
<evidence type="ECO:0000313" key="1">
    <source>
        <dbReference type="EMBL" id="TGY70924.1"/>
    </source>
</evidence>
<dbReference type="RefSeq" id="WP_135951242.1">
    <property type="nucleotide sequence ID" value="NZ_SRYJ01000015.1"/>
</dbReference>
<organism evidence="1 2">
    <name type="scientific">Phocaeicola sartorii</name>
    <dbReference type="NCBI Taxonomy" id="671267"/>
    <lineage>
        <taxon>Bacteria</taxon>
        <taxon>Pseudomonadati</taxon>
        <taxon>Bacteroidota</taxon>
        <taxon>Bacteroidia</taxon>
        <taxon>Bacteroidales</taxon>
        <taxon>Bacteroidaceae</taxon>
        <taxon>Phocaeicola</taxon>
    </lineage>
</organism>
<dbReference type="Proteomes" id="UP000310760">
    <property type="component" value="Unassembled WGS sequence"/>
</dbReference>
<accession>A0A4S2FP94</accession>
<dbReference type="EMBL" id="SRYJ01000015">
    <property type="protein sequence ID" value="TGY70924.1"/>
    <property type="molecule type" value="Genomic_DNA"/>
</dbReference>
<gene>
    <name evidence="1" type="ORF">E5339_08305</name>
</gene>
<evidence type="ECO:0000313" key="2">
    <source>
        <dbReference type="Proteomes" id="UP000310760"/>
    </source>
</evidence>
<dbReference type="AlphaFoldDB" id="A0A4S2FP94"/>